<feature type="non-terminal residue" evidence="1">
    <location>
        <position position="1"/>
    </location>
</feature>
<comment type="caution">
    <text evidence="1">The sequence shown here is derived from an EMBL/GenBank/DDBJ whole genome shotgun (WGS) entry which is preliminary data.</text>
</comment>
<gene>
    <name evidence="1" type="ORF">MLD38_034462</name>
</gene>
<dbReference type="EMBL" id="CM042889">
    <property type="protein sequence ID" value="KAI4321039.1"/>
    <property type="molecule type" value="Genomic_DNA"/>
</dbReference>
<protein>
    <submittedName>
        <fullName evidence="1">Uncharacterized protein</fullName>
    </submittedName>
</protein>
<evidence type="ECO:0000313" key="1">
    <source>
        <dbReference type="EMBL" id="KAI4321039.1"/>
    </source>
</evidence>
<reference evidence="2" key="1">
    <citation type="journal article" date="2023" name="Front. Plant Sci.">
        <title>Chromosomal-level genome assembly of Melastoma candidum provides insights into trichome evolution.</title>
        <authorList>
            <person name="Zhong Y."/>
            <person name="Wu W."/>
            <person name="Sun C."/>
            <person name="Zou P."/>
            <person name="Liu Y."/>
            <person name="Dai S."/>
            <person name="Zhou R."/>
        </authorList>
    </citation>
    <scope>NUCLEOTIDE SEQUENCE [LARGE SCALE GENOMIC DNA]</scope>
</reference>
<proteinExistence type="predicted"/>
<sequence length="131" mass="14179">EGLGQGWGAARQRSRVGSVEAAPGGGEPHKRGIDYVERELVQESCYLQTRRDVRPVQRDVRSSPRFNKYGNEFGMGKALVARSGYTNKFDCKVTAYPGREGGGSIDLEICLPAATMAALENDAELMAAVTV</sequence>
<name>A0ACB9MCI7_9MYRT</name>
<keyword evidence="2" id="KW-1185">Reference proteome</keyword>
<evidence type="ECO:0000313" key="2">
    <source>
        <dbReference type="Proteomes" id="UP001057402"/>
    </source>
</evidence>
<accession>A0ACB9MCI7</accession>
<dbReference type="Proteomes" id="UP001057402">
    <property type="component" value="Chromosome 10"/>
</dbReference>
<organism evidence="1 2">
    <name type="scientific">Melastoma candidum</name>
    <dbReference type="NCBI Taxonomy" id="119954"/>
    <lineage>
        <taxon>Eukaryota</taxon>
        <taxon>Viridiplantae</taxon>
        <taxon>Streptophyta</taxon>
        <taxon>Embryophyta</taxon>
        <taxon>Tracheophyta</taxon>
        <taxon>Spermatophyta</taxon>
        <taxon>Magnoliopsida</taxon>
        <taxon>eudicotyledons</taxon>
        <taxon>Gunneridae</taxon>
        <taxon>Pentapetalae</taxon>
        <taxon>rosids</taxon>
        <taxon>malvids</taxon>
        <taxon>Myrtales</taxon>
        <taxon>Melastomataceae</taxon>
        <taxon>Melastomatoideae</taxon>
        <taxon>Melastomateae</taxon>
        <taxon>Melastoma</taxon>
    </lineage>
</organism>